<keyword evidence="6" id="KW-0813">Transport</keyword>
<feature type="transmembrane region" description="Helical" evidence="7">
    <location>
        <begin position="12"/>
        <end position="32"/>
    </location>
</feature>
<keyword evidence="3 6" id="KW-0812">Transmembrane</keyword>
<evidence type="ECO:0000313" key="8">
    <source>
        <dbReference type="EMBL" id="MBB6482153.1"/>
    </source>
</evidence>
<evidence type="ECO:0000313" key="9">
    <source>
        <dbReference type="Proteomes" id="UP000587760"/>
    </source>
</evidence>
<feature type="transmembrane region" description="Helical" evidence="7">
    <location>
        <begin position="219"/>
        <end position="238"/>
    </location>
</feature>
<dbReference type="GO" id="GO:0055085">
    <property type="term" value="P:transmembrane transport"/>
    <property type="evidence" value="ECO:0007669"/>
    <property type="project" value="InterPro"/>
</dbReference>
<keyword evidence="5 7" id="KW-0472">Membrane</keyword>
<keyword evidence="9" id="KW-1185">Reference proteome</keyword>
<feature type="transmembrane region" description="Helical" evidence="7">
    <location>
        <begin position="244"/>
        <end position="262"/>
    </location>
</feature>
<dbReference type="InterPro" id="IPR001626">
    <property type="entry name" value="ABC_TroCD"/>
</dbReference>
<name>A0A841RDU2_9SPIO</name>
<dbReference type="EMBL" id="JACHGJ010000010">
    <property type="protein sequence ID" value="MBB6482153.1"/>
    <property type="molecule type" value="Genomic_DNA"/>
</dbReference>
<dbReference type="GO" id="GO:0043190">
    <property type="term" value="C:ATP-binding cassette (ABC) transporter complex"/>
    <property type="evidence" value="ECO:0007669"/>
    <property type="project" value="InterPro"/>
</dbReference>
<dbReference type="Proteomes" id="UP000587760">
    <property type="component" value="Unassembled WGS sequence"/>
</dbReference>
<gene>
    <name evidence="8" type="ORF">HNR50_003842</name>
</gene>
<evidence type="ECO:0000256" key="6">
    <source>
        <dbReference type="RuleBase" id="RU003943"/>
    </source>
</evidence>
<proteinExistence type="inferred from homology"/>
<evidence type="ECO:0000256" key="4">
    <source>
        <dbReference type="ARBA" id="ARBA00022989"/>
    </source>
</evidence>
<comment type="subcellular location">
    <subcellularLocation>
        <location evidence="6">Cell membrane</location>
        <topology evidence="6">Multi-pass membrane protein</topology>
    </subcellularLocation>
    <subcellularLocation>
        <location evidence="1">Membrane</location>
        <topology evidence="1">Multi-pass membrane protein</topology>
    </subcellularLocation>
</comment>
<accession>A0A841RDU2</accession>
<evidence type="ECO:0000256" key="2">
    <source>
        <dbReference type="ARBA" id="ARBA00008034"/>
    </source>
</evidence>
<comment type="caution">
    <text evidence="8">The sequence shown here is derived from an EMBL/GenBank/DDBJ whole genome shotgun (WGS) entry which is preliminary data.</text>
</comment>
<comment type="similarity">
    <text evidence="2 6">Belongs to the ABC-3 integral membrane protein family.</text>
</comment>
<dbReference type="PANTHER" id="PTHR30477:SF21">
    <property type="entry name" value="ABC-3 PROTEIN"/>
    <property type="match status" value="1"/>
</dbReference>
<feature type="transmembrane region" description="Helical" evidence="7">
    <location>
        <begin position="130"/>
        <end position="150"/>
    </location>
</feature>
<dbReference type="AlphaFoldDB" id="A0A841RDU2"/>
<dbReference type="InterPro" id="IPR037294">
    <property type="entry name" value="ABC_BtuC-like"/>
</dbReference>
<keyword evidence="4 7" id="KW-1133">Transmembrane helix</keyword>
<feature type="transmembrane region" description="Helical" evidence="7">
    <location>
        <begin position="170"/>
        <end position="189"/>
    </location>
</feature>
<dbReference type="RefSeq" id="WP_184748389.1">
    <property type="nucleotide sequence ID" value="NZ_JACHGJ010000010.1"/>
</dbReference>
<dbReference type="SUPFAM" id="SSF81345">
    <property type="entry name" value="ABC transporter involved in vitamin B12 uptake, BtuC"/>
    <property type="match status" value="1"/>
</dbReference>
<organism evidence="8 9">
    <name type="scientific">Spirochaeta isovalerica</name>
    <dbReference type="NCBI Taxonomy" id="150"/>
    <lineage>
        <taxon>Bacteria</taxon>
        <taxon>Pseudomonadati</taxon>
        <taxon>Spirochaetota</taxon>
        <taxon>Spirochaetia</taxon>
        <taxon>Spirochaetales</taxon>
        <taxon>Spirochaetaceae</taxon>
        <taxon>Spirochaeta</taxon>
    </lineage>
</organism>
<evidence type="ECO:0000256" key="3">
    <source>
        <dbReference type="ARBA" id="ARBA00022692"/>
    </source>
</evidence>
<dbReference type="Gene3D" id="1.10.3470.10">
    <property type="entry name" value="ABC transporter involved in vitamin B12 uptake, BtuC"/>
    <property type="match status" value="1"/>
</dbReference>
<evidence type="ECO:0000256" key="5">
    <source>
        <dbReference type="ARBA" id="ARBA00023136"/>
    </source>
</evidence>
<evidence type="ECO:0000256" key="1">
    <source>
        <dbReference type="ARBA" id="ARBA00004141"/>
    </source>
</evidence>
<feature type="transmembrane region" description="Helical" evidence="7">
    <location>
        <begin position="63"/>
        <end position="80"/>
    </location>
</feature>
<feature type="transmembrane region" description="Helical" evidence="7">
    <location>
        <begin position="195"/>
        <end position="212"/>
    </location>
</feature>
<feature type="transmembrane region" description="Helical" evidence="7">
    <location>
        <begin position="39"/>
        <end position="57"/>
    </location>
</feature>
<sequence>MLELLSYPPIYRGLMLLVFSGFTFPLAGVFVLRMNLLPIRYLLMHGVLLGGALGLALRWNPSLVSVAVNVFMIIILNQSSRKLKTGYGHLTMFFMVFSVAAASIITSVFHVPAKDTLTLLWGSLYASSPLTVAITGAVSASLVLFSVLNFRKLTVIFHDKQVASSMGIRVSRFELAIMLITSLAVASAMNLMGALLLDVQLILPVVIAGLIASGLKQTMVYSCLFGGAFSLIGFFTALLFDIPVSAGIAIPAAAVFIIIIFFKRGKKT</sequence>
<reference evidence="8 9" key="1">
    <citation type="submission" date="2020-08" db="EMBL/GenBank/DDBJ databases">
        <title>Genomic Encyclopedia of Type Strains, Phase IV (KMG-IV): sequencing the most valuable type-strain genomes for metagenomic binning, comparative biology and taxonomic classification.</title>
        <authorList>
            <person name="Goeker M."/>
        </authorList>
    </citation>
    <scope>NUCLEOTIDE SEQUENCE [LARGE SCALE GENOMIC DNA]</scope>
    <source>
        <strain evidence="8 9">DSM 2461</strain>
    </source>
</reference>
<protein>
    <submittedName>
        <fullName evidence="8">Zinc transport system permease protein</fullName>
    </submittedName>
</protein>
<dbReference type="PANTHER" id="PTHR30477">
    <property type="entry name" value="ABC-TRANSPORTER METAL-BINDING PROTEIN"/>
    <property type="match status" value="1"/>
</dbReference>
<evidence type="ECO:0000256" key="7">
    <source>
        <dbReference type="SAM" id="Phobius"/>
    </source>
</evidence>
<dbReference type="Pfam" id="PF00950">
    <property type="entry name" value="ABC-3"/>
    <property type="match status" value="1"/>
</dbReference>
<feature type="transmembrane region" description="Helical" evidence="7">
    <location>
        <begin position="92"/>
        <end position="110"/>
    </location>
</feature>